<keyword evidence="3" id="KW-0372">Hormone</keyword>
<comment type="subunit">
    <text evidence="2">Homodimer; disulfide-linked.</text>
</comment>
<evidence type="ECO:0000256" key="3">
    <source>
        <dbReference type="ARBA" id="ARBA00022702"/>
    </source>
</evidence>
<evidence type="ECO:0000256" key="1">
    <source>
        <dbReference type="ARBA" id="ARBA00008693"/>
    </source>
</evidence>
<dbReference type="GO" id="GO:0005615">
    <property type="term" value="C:extracellular space"/>
    <property type="evidence" value="ECO:0007669"/>
    <property type="project" value="TreeGrafter"/>
</dbReference>
<dbReference type="EMBL" id="KQ417466">
    <property type="protein sequence ID" value="KOF91844.1"/>
    <property type="molecule type" value="Genomic_DNA"/>
</dbReference>
<dbReference type="STRING" id="37653.A0A0L8HRP4"/>
<evidence type="ECO:0000256" key="5">
    <source>
        <dbReference type="SAM" id="SignalP"/>
    </source>
</evidence>
<dbReference type="KEGG" id="obi:106869053"/>
<dbReference type="Pfam" id="PF03298">
    <property type="entry name" value="Stanniocalcin"/>
    <property type="match status" value="1"/>
</dbReference>
<dbReference type="InterPro" id="IPR004978">
    <property type="entry name" value="Stanniocalcin"/>
</dbReference>
<keyword evidence="4" id="KW-1015">Disulfide bond</keyword>
<name>A0A0L8HRP4_OCTBM</name>
<keyword evidence="5" id="KW-0732">Signal</keyword>
<comment type="similarity">
    <text evidence="1">Belongs to the stanniocalcin family.</text>
</comment>
<gene>
    <name evidence="6" type="ORF">OCBIM_22007969mg</name>
</gene>
<dbReference type="GO" id="GO:0006874">
    <property type="term" value="P:intracellular calcium ion homeostasis"/>
    <property type="evidence" value="ECO:0007669"/>
    <property type="project" value="TreeGrafter"/>
</dbReference>
<feature type="signal peptide" evidence="5">
    <location>
        <begin position="1"/>
        <end position="17"/>
    </location>
</feature>
<organism evidence="6">
    <name type="scientific">Octopus bimaculoides</name>
    <name type="common">California two-spotted octopus</name>
    <dbReference type="NCBI Taxonomy" id="37653"/>
    <lineage>
        <taxon>Eukaryota</taxon>
        <taxon>Metazoa</taxon>
        <taxon>Spiralia</taxon>
        <taxon>Lophotrochozoa</taxon>
        <taxon>Mollusca</taxon>
        <taxon>Cephalopoda</taxon>
        <taxon>Coleoidea</taxon>
        <taxon>Octopodiformes</taxon>
        <taxon>Octopoda</taxon>
        <taxon>Incirrata</taxon>
        <taxon>Octopodidae</taxon>
        <taxon>Octopus</taxon>
    </lineage>
</organism>
<sequence>MWIILSMLLFSVTFTESFFFTKEKNPDEIEKTAQKGIDSKCLLKSATGDCTYYTCINDRYPCGSEGFAIRFGLYYCMRMRNKINSLNAAGRVWANSTLRCQSEALNPLYQSSSQSCKSISDAGFDAMHRCFIENNFCDINWDNRDAIWDIFDATDLGPGSAASQKMWSKVLKTSGSCLSRRATQFSDWLQERTESIGQVIEDFFRGILEKIKKSIRE</sequence>
<dbReference type="OrthoDB" id="9970481at2759"/>
<dbReference type="PANTHER" id="PTHR11245">
    <property type="entry name" value="STANNIOCALCIN"/>
    <property type="match status" value="1"/>
</dbReference>
<accession>A0A0L8HRP4</accession>
<evidence type="ECO:0000256" key="2">
    <source>
        <dbReference type="ARBA" id="ARBA00011748"/>
    </source>
</evidence>
<dbReference type="OMA" id="GQYYCNK"/>
<dbReference type="AlphaFoldDB" id="A0A0L8HRP4"/>
<protein>
    <submittedName>
        <fullName evidence="6">Uncharacterized protein</fullName>
    </submittedName>
</protein>
<dbReference type="PANTHER" id="PTHR11245:SF6">
    <property type="entry name" value="DUF19 DOMAIN-CONTAINING PROTEIN"/>
    <property type="match status" value="1"/>
</dbReference>
<reference evidence="6" key="1">
    <citation type="submission" date="2015-07" db="EMBL/GenBank/DDBJ databases">
        <title>MeaNS - Measles Nucleotide Surveillance Program.</title>
        <authorList>
            <person name="Tran T."/>
            <person name="Druce J."/>
        </authorList>
    </citation>
    <scope>NUCLEOTIDE SEQUENCE</scope>
    <source>
        <strain evidence="6">UCB-OBI-ISO-001</strain>
        <tissue evidence="6">Gonad</tissue>
    </source>
</reference>
<evidence type="ECO:0000256" key="4">
    <source>
        <dbReference type="ARBA" id="ARBA00023157"/>
    </source>
</evidence>
<proteinExistence type="inferred from homology"/>
<feature type="chain" id="PRO_5005583972" evidence="5">
    <location>
        <begin position="18"/>
        <end position="217"/>
    </location>
</feature>
<dbReference type="GO" id="GO:0005179">
    <property type="term" value="F:hormone activity"/>
    <property type="evidence" value="ECO:0007669"/>
    <property type="project" value="UniProtKB-KW"/>
</dbReference>
<evidence type="ECO:0000313" key="6">
    <source>
        <dbReference type="EMBL" id="KOF91844.1"/>
    </source>
</evidence>